<dbReference type="GO" id="GO:0000049">
    <property type="term" value="F:tRNA binding"/>
    <property type="evidence" value="ECO:0007669"/>
    <property type="project" value="TreeGrafter"/>
</dbReference>
<sequence>MDITIIERVSKENFNEIIYPKREPVILRGVDVGHCVQKWNLDYLACHASQQEVKVHVSSSCQMDFLNKNFLYRSLPFQEFLQRAFEDVHQSYFIDQNEKYYLRALGDDPRKDVADISVQFPHLAKDVNIPELFERDRFFSSVFRIASRGVQLWTHYDVMDNLLLQIIGRKRVVLFHPKDVEHLYMNGDKSEVLDVENPDLNKYPKFSAARPYSGYLEPGDILFIPALWFHNMTYEDPGVAVNIFWRHLEEKLYDSKDPYGNHDPLPAQRANQIVDRAIKALEELPQEYREFYARRLCHRIRSKVCVKEKELKDKELGTNYIDIFL</sequence>
<evidence type="ECO:0000256" key="5">
    <source>
        <dbReference type="ARBA" id="ARBA00018045"/>
    </source>
</evidence>
<dbReference type="GO" id="GO:0008168">
    <property type="term" value="F:methyltransferase activity"/>
    <property type="evidence" value="ECO:0007669"/>
    <property type="project" value="UniProtKB-KW"/>
</dbReference>
<reference evidence="16 17" key="1">
    <citation type="submission" date="2024-04" db="EMBL/GenBank/DDBJ databases">
        <authorList>
            <consortium name="Genoscope - CEA"/>
            <person name="William W."/>
        </authorList>
    </citation>
    <scope>NUCLEOTIDE SEQUENCE [LARGE SCALE GENOMIC DNA]</scope>
</reference>
<dbReference type="EC" id="2.3.1.231" evidence="3"/>
<evidence type="ECO:0000256" key="2">
    <source>
        <dbReference type="ARBA" id="ARBA00010703"/>
    </source>
</evidence>
<dbReference type="EMBL" id="CAXITT010000284">
    <property type="protein sequence ID" value="CAL1538086.1"/>
    <property type="molecule type" value="Genomic_DNA"/>
</dbReference>
<dbReference type="SUPFAM" id="SSF51197">
    <property type="entry name" value="Clavaminate synthase-like"/>
    <property type="match status" value="1"/>
</dbReference>
<dbReference type="Gene3D" id="2.60.120.650">
    <property type="entry name" value="Cupin"/>
    <property type="match status" value="1"/>
</dbReference>
<evidence type="ECO:0000259" key="15">
    <source>
        <dbReference type="PROSITE" id="PS51184"/>
    </source>
</evidence>
<dbReference type="Gene3D" id="6.10.140.1470">
    <property type="match status" value="1"/>
</dbReference>
<dbReference type="GO" id="GO:0031591">
    <property type="term" value="P:wybutosine biosynthetic process"/>
    <property type="evidence" value="ECO:0007669"/>
    <property type="project" value="TreeGrafter"/>
</dbReference>
<dbReference type="PROSITE" id="PS51184">
    <property type="entry name" value="JMJC"/>
    <property type="match status" value="1"/>
</dbReference>
<keyword evidence="17" id="KW-1185">Reference proteome</keyword>
<evidence type="ECO:0000313" key="16">
    <source>
        <dbReference type="EMBL" id="CAL1538086.1"/>
    </source>
</evidence>
<comment type="caution">
    <text evidence="16">The sequence shown here is derived from an EMBL/GenBank/DDBJ whole genome shotgun (WGS) entry which is preliminary data.</text>
</comment>
<comment type="catalytic activity">
    <reaction evidence="1">
        <text>7-[(3S)-3-amino-3-carboxypropyl]wyosine(37) in tRNA(Phe) + S-adenosyl-L-methionine = 7-[(3S)-(3-amino-3-methoxycarbonyl)propyl]wyosine(37) in tRNA(Phe) + S-adenosyl-L-homocysteine</text>
        <dbReference type="Rhea" id="RHEA:36903"/>
        <dbReference type="Rhea" id="RHEA-COMP:10379"/>
        <dbReference type="Rhea" id="RHEA-COMP:11844"/>
        <dbReference type="ChEBI" id="CHEBI:57856"/>
        <dbReference type="ChEBI" id="CHEBI:59789"/>
        <dbReference type="ChEBI" id="CHEBI:73543"/>
        <dbReference type="ChEBI" id="CHEBI:74275"/>
        <dbReference type="EC" id="2.1.1.290"/>
    </reaction>
</comment>
<feature type="domain" description="JmjC" evidence="15">
    <location>
        <begin position="118"/>
        <end position="262"/>
    </location>
</feature>
<evidence type="ECO:0000256" key="13">
    <source>
        <dbReference type="ARBA" id="ARBA00030847"/>
    </source>
</evidence>
<dbReference type="InterPro" id="IPR041667">
    <property type="entry name" value="Cupin_8"/>
</dbReference>
<dbReference type="Proteomes" id="UP001497497">
    <property type="component" value="Unassembled WGS sequence"/>
</dbReference>
<dbReference type="EC" id="2.1.1.290" evidence="4"/>
<evidence type="ECO:0000256" key="6">
    <source>
        <dbReference type="ARBA" id="ARBA00022603"/>
    </source>
</evidence>
<evidence type="ECO:0000256" key="8">
    <source>
        <dbReference type="ARBA" id="ARBA00022691"/>
    </source>
</evidence>
<evidence type="ECO:0000256" key="12">
    <source>
        <dbReference type="ARBA" id="ARBA00030231"/>
    </source>
</evidence>
<evidence type="ECO:0000256" key="11">
    <source>
        <dbReference type="ARBA" id="ARBA00029750"/>
    </source>
</evidence>
<comment type="catalytic activity">
    <reaction evidence="14">
        <text>7-[(3S)-(3-amino-3-methoxycarbonyl)propyl]wyosine(37) in tRNA(Phe) + S-adenosyl-L-methionine + CO2 = wybutosine(37) in tRNA(Phe) + S-adenosyl-L-homocysteine + 2 H(+)</text>
        <dbReference type="Rhea" id="RHEA:37119"/>
        <dbReference type="Rhea" id="RHEA-COMP:11844"/>
        <dbReference type="Rhea" id="RHEA-COMP:11847"/>
        <dbReference type="ChEBI" id="CHEBI:15378"/>
        <dbReference type="ChEBI" id="CHEBI:16526"/>
        <dbReference type="ChEBI" id="CHEBI:57856"/>
        <dbReference type="ChEBI" id="CHEBI:59789"/>
        <dbReference type="ChEBI" id="CHEBI:73544"/>
        <dbReference type="ChEBI" id="CHEBI:74275"/>
        <dbReference type="EC" id="2.3.1.231"/>
    </reaction>
</comment>
<keyword evidence="7" id="KW-0808">Transferase</keyword>
<evidence type="ECO:0000256" key="14">
    <source>
        <dbReference type="ARBA" id="ARBA00049250"/>
    </source>
</evidence>
<name>A0AAV2HX32_LYMST</name>
<proteinExistence type="inferred from homology"/>
<dbReference type="Pfam" id="PF13621">
    <property type="entry name" value="Cupin_8"/>
    <property type="match status" value="1"/>
</dbReference>
<dbReference type="AlphaFoldDB" id="A0AAV2HX32"/>
<dbReference type="FunFam" id="2.60.120.650:FF:000043">
    <property type="entry name" value="tRNA wybutosine-synthesizing protein 4"/>
    <property type="match status" value="1"/>
</dbReference>
<accession>A0AAV2HX32</accession>
<organism evidence="16 17">
    <name type="scientific">Lymnaea stagnalis</name>
    <name type="common">Great pond snail</name>
    <name type="synonym">Helix stagnalis</name>
    <dbReference type="NCBI Taxonomy" id="6523"/>
    <lineage>
        <taxon>Eukaryota</taxon>
        <taxon>Metazoa</taxon>
        <taxon>Spiralia</taxon>
        <taxon>Lophotrochozoa</taxon>
        <taxon>Mollusca</taxon>
        <taxon>Gastropoda</taxon>
        <taxon>Heterobranchia</taxon>
        <taxon>Euthyneura</taxon>
        <taxon>Panpulmonata</taxon>
        <taxon>Hygrophila</taxon>
        <taxon>Lymnaeoidea</taxon>
        <taxon>Lymnaeidae</taxon>
        <taxon>Lymnaea</taxon>
    </lineage>
</organism>
<dbReference type="PANTHER" id="PTHR12461:SF104">
    <property type="entry name" value="TRNA WYBUTOSINE-SYNTHESIZING PROTEIN 5"/>
    <property type="match status" value="1"/>
</dbReference>
<dbReference type="GO" id="GO:0032259">
    <property type="term" value="P:methylation"/>
    <property type="evidence" value="ECO:0007669"/>
    <property type="project" value="UniProtKB-KW"/>
</dbReference>
<comment type="similarity">
    <text evidence="2">Belongs to the methyltransferase superfamily. LCMT family.</text>
</comment>
<dbReference type="PANTHER" id="PTHR12461">
    <property type="entry name" value="HYPOXIA-INDUCIBLE FACTOR 1 ALPHA INHIBITOR-RELATED"/>
    <property type="match status" value="1"/>
</dbReference>
<keyword evidence="9" id="KW-0819">tRNA processing</keyword>
<evidence type="ECO:0000256" key="10">
    <source>
        <dbReference type="ARBA" id="ARBA00025588"/>
    </source>
</evidence>
<protein>
    <recommendedName>
        <fullName evidence="5">tRNA wybutosine-synthesizing protein 4</fullName>
        <ecNumber evidence="4">2.1.1.290</ecNumber>
        <ecNumber evidence="3">2.3.1.231</ecNumber>
    </recommendedName>
    <alternativeName>
        <fullName evidence="12">Leucine carboxyl methyltransferase 2</fullName>
    </alternativeName>
    <alternativeName>
        <fullName evidence="13">tRNA(Phe) (7-(3-amino-3-(methoxycarbonyl)propyl)wyosine(37)-N)-methoxycarbonyltransferase</fullName>
    </alternativeName>
    <alternativeName>
        <fullName evidence="11">tRNA(Phe) (7-(3-amino-3-carboxypropyl)wyosine(37)-O)-methyltransferase</fullName>
    </alternativeName>
</protein>
<keyword evidence="8" id="KW-0949">S-adenosyl-L-methionine</keyword>
<comment type="function">
    <text evidence="10">Probable S-adenosyl-L-methionine-dependent methyltransferase that acts as a component of the wybutosine biosynthesis pathway. Wybutosine is a hyper modified guanosine with a tricyclic base found at the 3'-position adjacent to the anticodon of eukaryotic phenylalanine tRNA. May methylate the carboxyl group of leucine residues to form alpha-leucine ester residues.</text>
</comment>
<gene>
    <name evidence="16" type="ORF">GSLYS_00011907001</name>
</gene>
<evidence type="ECO:0000256" key="7">
    <source>
        <dbReference type="ARBA" id="ARBA00022679"/>
    </source>
</evidence>
<evidence type="ECO:0000256" key="1">
    <source>
        <dbReference type="ARBA" id="ARBA00001806"/>
    </source>
</evidence>
<evidence type="ECO:0000256" key="9">
    <source>
        <dbReference type="ARBA" id="ARBA00022694"/>
    </source>
</evidence>
<keyword evidence="6" id="KW-0489">Methyltransferase</keyword>
<evidence type="ECO:0000313" key="17">
    <source>
        <dbReference type="Proteomes" id="UP001497497"/>
    </source>
</evidence>
<dbReference type="InterPro" id="IPR003347">
    <property type="entry name" value="JmjC_dom"/>
</dbReference>
<evidence type="ECO:0000256" key="4">
    <source>
        <dbReference type="ARBA" id="ARBA00012779"/>
    </source>
</evidence>
<evidence type="ECO:0000256" key="3">
    <source>
        <dbReference type="ARBA" id="ARBA00012155"/>
    </source>
</evidence>